<feature type="compositionally biased region" description="Gly residues" evidence="6">
    <location>
        <begin position="99"/>
        <end position="109"/>
    </location>
</feature>
<accession>A0ABV8VP79</accession>
<feature type="domain" description="PPIase cyclophilin-type" evidence="7">
    <location>
        <begin position="43"/>
        <end position="199"/>
    </location>
</feature>
<dbReference type="PANTHER" id="PTHR45625:SF4">
    <property type="entry name" value="PEPTIDYLPROLYL ISOMERASE DOMAIN AND WD REPEAT-CONTAINING PROTEIN 1"/>
    <property type="match status" value="1"/>
</dbReference>
<dbReference type="InterPro" id="IPR044666">
    <property type="entry name" value="Cyclophilin_A-like"/>
</dbReference>
<dbReference type="RefSeq" id="WP_390194690.1">
    <property type="nucleotide sequence ID" value="NZ_JBHSDV010000001.1"/>
</dbReference>
<evidence type="ECO:0000256" key="3">
    <source>
        <dbReference type="ARBA" id="ARBA00023110"/>
    </source>
</evidence>
<comment type="similarity">
    <text evidence="5">Belongs to the cyclophilin-type PPIase family.</text>
</comment>
<evidence type="ECO:0000313" key="9">
    <source>
        <dbReference type="Proteomes" id="UP001595880"/>
    </source>
</evidence>
<organism evidence="8 9">
    <name type="scientific">Gracilibacillus marinus</name>
    <dbReference type="NCBI Taxonomy" id="630535"/>
    <lineage>
        <taxon>Bacteria</taxon>
        <taxon>Bacillati</taxon>
        <taxon>Bacillota</taxon>
        <taxon>Bacilli</taxon>
        <taxon>Bacillales</taxon>
        <taxon>Bacillaceae</taxon>
        <taxon>Gracilibacillus</taxon>
    </lineage>
</organism>
<dbReference type="EMBL" id="JBHSDV010000001">
    <property type="protein sequence ID" value="MFC4386242.1"/>
    <property type="molecule type" value="Genomic_DNA"/>
</dbReference>
<dbReference type="InterPro" id="IPR002130">
    <property type="entry name" value="Cyclophilin-type_PPIase_dom"/>
</dbReference>
<keyword evidence="9" id="KW-1185">Reference proteome</keyword>
<protein>
    <recommendedName>
        <fullName evidence="5">Peptidyl-prolyl cis-trans isomerase</fullName>
        <shortName evidence="5">PPIase</shortName>
        <ecNumber evidence="5">5.2.1.8</ecNumber>
    </recommendedName>
</protein>
<evidence type="ECO:0000256" key="2">
    <source>
        <dbReference type="ARBA" id="ARBA00002388"/>
    </source>
</evidence>
<dbReference type="Gene3D" id="2.40.100.10">
    <property type="entry name" value="Cyclophilin-like"/>
    <property type="match status" value="1"/>
</dbReference>
<proteinExistence type="inferred from homology"/>
<dbReference type="PROSITE" id="PS51257">
    <property type="entry name" value="PROKAR_LIPOPROTEIN"/>
    <property type="match status" value="1"/>
</dbReference>
<comment type="caution">
    <text evidence="8">The sequence shown here is derived from an EMBL/GenBank/DDBJ whole genome shotgun (WGS) entry which is preliminary data.</text>
</comment>
<evidence type="ECO:0000256" key="1">
    <source>
        <dbReference type="ARBA" id="ARBA00000971"/>
    </source>
</evidence>
<dbReference type="Pfam" id="PF00160">
    <property type="entry name" value="Pro_isomerase"/>
    <property type="match status" value="1"/>
</dbReference>
<name>A0ABV8VP79_9BACI</name>
<dbReference type="PRINTS" id="PR00153">
    <property type="entry name" value="CSAPPISMRASE"/>
</dbReference>
<comment type="function">
    <text evidence="2 5">PPIases accelerate the folding of proteins. It catalyzes the cis-trans isomerization of proline imidic peptide bonds in oligopeptides.</text>
</comment>
<dbReference type="GO" id="GO:0003755">
    <property type="term" value="F:peptidyl-prolyl cis-trans isomerase activity"/>
    <property type="evidence" value="ECO:0007669"/>
    <property type="project" value="UniProtKB-EC"/>
</dbReference>
<dbReference type="InterPro" id="IPR029000">
    <property type="entry name" value="Cyclophilin-like_dom_sf"/>
</dbReference>
<dbReference type="PROSITE" id="PS50072">
    <property type="entry name" value="CSA_PPIASE_2"/>
    <property type="match status" value="1"/>
</dbReference>
<feature type="signal peptide" evidence="5">
    <location>
        <begin position="1"/>
        <end position="19"/>
    </location>
</feature>
<dbReference type="EC" id="5.2.1.8" evidence="5"/>
<sequence length="202" mass="22115">MRKKLVLFIMFFITLLLTACGQSGQSQVEGDSYEQVDIPEKDYPVATIEMESGEQIIVELYPEIAPKTVENFIKLANAEFYHGLTFHRVIPDFMIQGGDPNGDGSGGPGYSIEGEFDSNGIENPLKHKEGVISMARSKDPDSAGSQFFIMVGDSPHLDGEYAAFGQVISGLDVAKEISEVPRGNNDLPDEPQVIKEISIEMP</sequence>
<keyword evidence="5" id="KW-0732">Signal</keyword>
<evidence type="ECO:0000256" key="5">
    <source>
        <dbReference type="RuleBase" id="RU363019"/>
    </source>
</evidence>
<evidence type="ECO:0000259" key="7">
    <source>
        <dbReference type="PROSITE" id="PS50072"/>
    </source>
</evidence>
<dbReference type="SUPFAM" id="SSF50891">
    <property type="entry name" value="Cyclophilin-like"/>
    <property type="match status" value="1"/>
</dbReference>
<evidence type="ECO:0000256" key="6">
    <source>
        <dbReference type="SAM" id="MobiDB-lite"/>
    </source>
</evidence>
<feature type="region of interest" description="Disordered" evidence="6">
    <location>
        <begin position="97"/>
        <end position="123"/>
    </location>
</feature>
<feature type="chain" id="PRO_5044983677" description="Peptidyl-prolyl cis-trans isomerase" evidence="5">
    <location>
        <begin position="20"/>
        <end position="202"/>
    </location>
</feature>
<evidence type="ECO:0000256" key="4">
    <source>
        <dbReference type="ARBA" id="ARBA00023235"/>
    </source>
</evidence>
<dbReference type="InterPro" id="IPR020892">
    <property type="entry name" value="Cyclophilin-type_PPIase_CS"/>
</dbReference>
<evidence type="ECO:0000313" key="8">
    <source>
        <dbReference type="EMBL" id="MFC4386242.1"/>
    </source>
</evidence>
<dbReference type="PANTHER" id="PTHR45625">
    <property type="entry name" value="PEPTIDYL-PROLYL CIS-TRANS ISOMERASE-RELATED"/>
    <property type="match status" value="1"/>
</dbReference>
<keyword evidence="4 5" id="KW-0413">Isomerase</keyword>
<reference evidence="9" key="1">
    <citation type="journal article" date="2019" name="Int. J. Syst. Evol. Microbiol.">
        <title>The Global Catalogue of Microorganisms (GCM) 10K type strain sequencing project: providing services to taxonomists for standard genome sequencing and annotation.</title>
        <authorList>
            <consortium name="The Broad Institute Genomics Platform"/>
            <consortium name="The Broad Institute Genome Sequencing Center for Infectious Disease"/>
            <person name="Wu L."/>
            <person name="Ma J."/>
        </authorList>
    </citation>
    <scope>NUCLEOTIDE SEQUENCE [LARGE SCALE GENOMIC DNA]</scope>
    <source>
        <strain evidence="9">KACC 14058</strain>
    </source>
</reference>
<dbReference type="PROSITE" id="PS00170">
    <property type="entry name" value="CSA_PPIASE_1"/>
    <property type="match status" value="1"/>
</dbReference>
<gene>
    <name evidence="8" type="ORF">ACFOZ1_00335</name>
</gene>
<dbReference type="CDD" id="cd00317">
    <property type="entry name" value="cyclophilin"/>
    <property type="match status" value="1"/>
</dbReference>
<comment type="catalytic activity">
    <reaction evidence="1 5">
        <text>[protein]-peptidylproline (omega=180) = [protein]-peptidylproline (omega=0)</text>
        <dbReference type="Rhea" id="RHEA:16237"/>
        <dbReference type="Rhea" id="RHEA-COMP:10747"/>
        <dbReference type="Rhea" id="RHEA-COMP:10748"/>
        <dbReference type="ChEBI" id="CHEBI:83833"/>
        <dbReference type="ChEBI" id="CHEBI:83834"/>
        <dbReference type="EC" id="5.2.1.8"/>
    </reaction>
</comment>
<keyword evidence="3 5" id="KW-0697">Rotamase</keyword>
<dbReference type="Proteomes" id="UP001595880">
    <property type="component" value="Unassembled WGS sequence"/>
</dbReference>